<dbReference type="GO" id="GO:0005615">
    <property type="term" value="C:extracellular space"/>
    <property type="evidence" value="ECO:0007669"/>
    <property type="project" value="UniProtKB-KW"/>
</dbReference>
<proteinExistence type="predicted"/>
<dbReference type="OMA" id="IADVIQY"/>
<feature type="domain" description="Chemokine interleukin-8-like" evidence="3">
    <location>
        <begin position="21"/>
        <end position="81"/>
    </location>
</feature>
<dbReference type="SUPFAM" id="SSF54117">
    <property type="entry name" value="Interleukin 8-like chemokines"/>
    <property type="match status" value="1"/>
</dbReference>
<evidence type="ECO:0000256" key="2">
    <source>
        <dbReference type="SAM" id="SignalP"/>
    </source>
</evidence>
<dbReference type="GO" id="GO:0008009">
    <property type="term" value="F:chemokine activity"/>
    <property type="evidence" value="ECO:0007669"/>
    <property type="project" value="InterPro"/>
</dbReference>
<sequence length="121" mass="13959">MNPSFQCILLLACITITILPMRRCRCPNPKQIPKAINLTLIADVIQYKPRPYCNRYEVIVTLKNKTKTCLDPKSKFTIALLQINKNHQNNLFYPVIYFLCVSTKCCTTCCLPHTKTDSFSR</sequence>
<reference evidence="4" key="1">
    <citation type="submission" date="2025-08" db="UniProtKB">
        <authorList>
            <consortium name="Ensembl"/>
        </authorList>
    </citation>
    <scope>IDENTIFICATION</scope>
</reference>
<accession>A0A3Q2D133</accession>
<keyword evidence="1" id="KW-0202">Cytokine</keyword>
<dbReference type="AlphaFoldDB" id="A0A3Q2D133"/>
<dbReference type="Ensembl" id="ENSCVAT00000019028.1">
    <property type="protein sequence ID" value="ENSCVAP00000011894.1"/>
    <property type="gene ID" value="ENSCVAG00000014277.1"/>
</dbReference>
<reference evidence="4" key="2">
    <citation type="submission" date="2025-09" db="UniProtKB">
        <authorList>
            <consortium name="Ensembl"/>
        </authorList>
    </citation>
    <scope>IDENTIFICATION</scope>
</reference>
<keyword evidence="2" id="KW-0732">Signal</keyword>
<dbReference type="SMART" id="SM00199">
    <property type="entry name" value="SCY"/>
    <property type="match status" value="1"/>
</dbReference>
<evidence type="ECO:0000313" key="4">
    <source>
        <dbReference type="Ensembl" id="ENSCVAP00000011894.1"/>
    </source>
</evidence>
<dbReference type="STRING" id="28743.ENSCVAP00000011894"/>
<evidence type="ECO:0000259" key="3">
    <source>
        <dbReference type="SMART" id="SM00199"/>
    </source>
</evidence>
<name>A0A3Q2D133_CYPVA</name>
<evidence type="ECO:0000313" key="5">
    <source>
        <dbReference type="Proteomes" id="UP000265020"/>
    </source>
</evidence>
<dbReference type="Pfam" id="PF00048">
    <property type="entry name" value="IL8"/>
    <property type="match status" value="1"/>
</dbReference>
<dbReference type="InterPro" id="IPR036048">
    <property type="entry name" value="Interleukin_8-like_sf"/>
</dbReference>
<dbReference type="Proteomes" id="UP000265020">
    <property type="component" value="Unassembled WGS sequence"/>
</dbReference>
<dbReference type="Gene3D" id="2.40.50.40">
    <property type="match status" value="1"/>
</dbReference>
<protein>
    <recommendedName>
        <fullName evidence="3">Chemokine interleukin-8-like domain-containing protein</fullName>
    </recommendedName>
</protein>
<evidence type="ECO:0000256" key="1">
    <source>
        <dbReference type="ARBA" id="ARBA00022514"/>
    </source>
</evidence>
<dbReference type="GO" id="GO:0006955">
    <property type="term" value="P:immune response"/>
    <property type="evidence" value="ECO:0007669"/>
    <property type="project" value="InterPro"/>
</dbReference>
<keyword evidence="5" id="KW-1185">Reference proteome</keyword>
<feature type="signal peptide" evidence="2">
    <location>
        <begin position="1"/>
        <end position="24"/>
    </location>
</feature>
<dbReference type="GeneTree" id="ENSGT01030000234847"/>
<feature type="chain" id="PRO_5018583586" description="Chemokine interleukin-8-like domain-containing protein" evidence="2">
    <location>
        <begin position="25"/>
        <end position="121"/>
    </location>
</feature>
<organism evidence="4 5">
    <name type="scientific">Cyprinodon variegatus</name>
    <name type="common">Sheepshead minnow</name>
    <dbReference type="NCBI Taxonomy" id="28743"/>
    <lineage>
        <taxon>Eukaryota</taxon>
        <taxon>Metazoa</taxon>
        <taxon>Chordata</taxon>
        <taxon>Craniata</taxon>
        <taxon>Vertebrata</taxon>
        <taxon>Euteleostomi</taxon>
        <taxon>Actinopterygii</taxon>
        <taxon>Neopterygii</taxon>
        <taxon>Teleostei</taxon>
        <taxon>Neoteleostei</taxon>
        <taxon>Acanthomorphata</taxon>
        <taxon>Ovalentaria</taxon>
        <taxon>Atherinomorphae</taxon>
        <taxon>Cyprinodontiformes</taxon>
        <taxon>Cyprinodontidae</taxon>
        <taxon>Cyprinodon</taxon>
    </lineage>
</organism>
<dbReference type="InterPro" id="IPR001811">
    <property type="entry name" value="Chemokine_IL8-like_dom"/>
</dbReference>